<evidence type="ECO:0000313" key="2">
    <source>
        <dbReference type="EMBL" id="CCD16977.1"/>
    </source>
</evidence>
<reference evidence="3" key="1">
    <citation type="submission" date="2011-07" db="EMBL/GenBank/DDBJ databases">
        <title>Divergent evolution of antigenic variation in African trypanosomes.</title>
        <authorList>
            <person name="Jackson A.P."/>
            <person name="Berry A."/>
            <person name="Allison H.C."/>
            <person name="Burton P."/>
            <person name="Anderson J."/>
            <person name="Aslett M."/>
            <person name="Brown R."/>
            <person name="Corton N."/>
            <person name="Harris D."/>
            <person name="Hauser H."/>
            <person name="Gamble J."/>
            <person name="Gilderthorp R."/>
            <person name="McQuillan J."/>
            <person name="Quail M.A."/>
            <person name="Sanders M."/>
            <person name="Van Tonder A."/>
            <person name="Ginger M.L."/>
            <person name="Donelson J.E."/>
            <person name="Field M.C."/>
            <person name="Barry J.D."/>
            <person name="Berriman M."/>
            <person name="Hertz-Fowler C."/>
        </authorList>
    </citation>
    <scope>NUCLEOTIDE SEQUENCE [LARGE SCALE GENOMIC DNA]</scope>
    <source>
        <strain evidence="3">IL3000</strain>
    </source>
</reference>
<dbReference type="Proteomes" id="UP000000702">
    <property type="component" value="Unassembled WGS sequence"/>
</dbReference>
<evidence type="ECO:0000313" key="3">
    <source>
        <dbReference type="Proteomes" id="UP000000702"/>
    </source>
</evidence>
<dbReference type="EMBL" id="CAEQ01002521">
    <property type="protein sequence ID" value="CCD16977.1"/>
    <property type="molecule type" value="Genomic_DNA"/>
</dbReference>
<feature type="compositionally biased region" description="Polar residues" evidence="1">
    <location>
        <begin position="96"/>
        <end position="110"/>
    </location>
</feature>
<accession>F9WI32</accession>
<feature type="region of interest" description="Disordered" evidence="1">
    <location>
        <begin position="89"/>
        <end position="127"/>
    </location>
</feature>
<keyword evidence="3" id="KW-1185">Reference proteome</keyword>
<evidence type="ECO:0000256" key="1">
    <source>
        <dbReference type="SAM" id="MobiDB-lite"/>
    </source>
</evidence>
<feature type="region of interest" description="Disordered" evidence="1">
    <location>
        <begin position="198"/>
        <end position="261"/>
    </location>
</feature>
<proteinExistence type="predicted"/>
<feature type="compositionally biased region" description="Basic residues" evidence="1">
    <location>
        <begin position="18"/>
        <end position="38"/>
    </location>
</feature>
<comment type="caution">
    <text evidence="2">The sequence shown here is derived from an EMBL/GenBank/DDBJ whole genome shotgun (WGS) entry which is preliminary data.</text>
</comment>
<dbReference type="VEuPathDB" id="TriTrypDB:TcIL3000_0_18460"/>
<name>F9WI32_TRYCI</name>
<protein>
    <submittedName>
        <fullName evidence="2">WGS project CAEQ00000000 data, annotated contig 725</fullName>
    </submittedName>
</protein>
<organism evidence="2 3">
    <name type="scientific">Trypanosoma congolense (strain IL3000)</name>
    <dbReference type="NCBI Taxonomy" id="1068625"/>
    <lineage>
        <taxon>Eukaryota</taxon>
        <taxon>Discoba</taxon>
        <taxon>Euglenozoa</taxon>
        <taxon>Kinetoplastea</taxon>
        <taxon>Metakinetoplastina</taxon>
        <taxon>Trypanosomatida</taxon>
        <taxon>Trypanosomatidae</taxon>
        <taxon>Trypanosoma</taxon>
        <taxon>Nannomonas</taxon>
    </lineage>
</organism>
<dbReference type="AlphaFoldDB" id="F9WI32"/>
<feature type="region of interest" description="Disordered" evidence="1">
    <location>
        <begin position="1"/>
        <end position="43"/>
    </location>
</feature>
<gene>
    <name evidence="2" type="ORF">TCIL3000_0_18460</name>
</gene>
<feature type="compositionally biased region" description="Polar residues" evidence="1">
    <location>
        <begin position="230"/>
        <end position="239"/>
    </location>
</feature>
<sequence>MMGRVAANTGKKAEKAASHLRSKKPQQKGSRVPKRRILGKVARGAVVGKGSMVATDGKSTCVSTASLNTVKNKRGKRCTHVPLKVALQSGEVQPDAPSNDNSQGVTTRSNVVLKGGRGRGRRLAGTEPVVPHDKVEVSNASAATKKPSAQTFEEADKSAGVGVAPVQRNIGGAITLNCFVSESDADRKVFRLPLIMDGGHLGKCGGEPPKPVPSDTPPEEREASVGKRGNMSSAASVPQQDGVPREDTETAKSSGNVPTNVNENSVVVNEEVTPLSRQQELMQIPADRLALYVRLAESGLDAADRPFVACVVKHAQTMVSAWASEFAV</sequence>
<reference evidence="2 3" key="2">
    <citation type="journal article" date="2012" name="Proc. Natl. Acad. Sci. U.S.A.">
        <title>Antigenic diversity is generated by distinct evolutionary mechanisms in African trypanosome species.</title>
        <authorList>
            <person name="Jackson A.P."/>
            <person name="Berry A."/>
            <person name="Aslett M."/>
            <person name="Allison H.C."/>
            <person name="Burton P."/>
            <person name="Vavrova-Anderson J."/>
            <person name="Brown R."/>
            <person name="Browne H."/>
            <person name="Corton N."/>
            <person name="Hauser H."/>
            <person name="Gamble J."/>
            <person name="Gilderthorp R."/>
            <person name="Marcello L."/>
            <person name="McQuillan J."/>
            <person name="Otto T.D."/>
            <person name="Quail M.A."/>
            <person name="Sanders M.J."/>
            <person name="van Tonder A."/>
            <person name="Ginger M.L."/>
            <person name="Field M.C."/>
            <person name="Barry J.D."/>
            <person name="Hertz-Fowler C."/>
            <person name="Berriman M."/>
        </authorList>
    </citation>
    <scope>NUCLEOTIDE SEQUENCE [LARGE SCALE GENOMIC DNA]</scope>
    <source>
        <strain evidence="2 3">IL3000</strain>
    </source>
</reference>